<organism evidence="1 2">
    <name type="scientific">Longimicrobium terrae</name>
    <dbReference type="NCBI Taxonomy" id="1639882"/>
    <lineage>
        <taxon>Bacteria</taxon>
        <taxon>Pseudomonadati</taxon>
        <taxon>Gemmatimonadota</taxon>
        <taxon>Longimicrobiia</taxon>
        <taxon>Longimicrobiales</taxon>
        <taxon>Longimicrobiaceae</taxon>
        <taxon>Longimicrobium</taxon>
    </lineage>
</organism>
<gene>
    <name evidence="1" type="ORF">HNQ61_001933</name>
</gene>
<protein>
    <submittedName>
        <fullName evidence="1">Uncharacterized protein</fullName>
    </submittedName>
</protein>
<dbReference type="RefSeq" id="WP_170035707.1">
    <property type="nucleotide sequence ID" value="NZ_JABDTL010000001.1"/>
</dbReference>
<dbReference type="EMBL" id="JACHIA010000004">
    <property type="protein sequence ID" value="MBB6070314.1"/>
    <property type="molecule type" value="Genomic_DNA"/>
</dbReference>
<dbReference type="AlphaFoldDB" id="A0A841GWN9"/>
<proteinExistence type="predicted"/>
<name>A0A841GWN9_9BACT</name>
<keyword evidence="2" id="KW-1185">Reference proteome</keyword>
<evidence type="ECO:0000313" key="2">
    <source>
        <dbReference type="Proteomes" id="UP000582837"/>
    </source>
</evidence>
<dbReference type="Proteomes" id="UP000582837">
    <property type="component" value="Unassembled WGS sequence"/>
</dbReference>
<reference evidence="1 2" key="1">
    <citation type="submission" date="2020-08" db="EMBL/GenBank/DDBJ databases">
        <title>Genomic Encyclopedia of Type Strains, Phase IV (KMG-IV): sequencing the most valuable type-strain genomes for metagenomic binning, comparative biology and taxonomic classification.</title>
        <authorList>
            <person name="Goeker M."/>
        </authorList>
    </citation>
    <scope>NUCLEOTIDE SEQUENCE [LARGE SCALE GENOMIC DNA]</scope>
    <source>
        <strain evidence="1 2">DSM 29007</strain>
    </source>
</reference>
<evidence type="ECO:0000313" key="1">
    <source>
        <dbReference type="EMBL" id="MBB6070314.1"/>
    </source>
</evidence>
<accession>A0A841GWN9</accession>
<sequence length="158" mass="16528">MNLPAVSGTGELGADLRRDGDLQGKRKALRGIALLTGAAAFEEGLRAAVSAEVLIEVMDDSRSLAEWCRAAAWGSIAVVDGFHGVPAQDVVAPDLPDLLGKSMTTRLDLTRSGAGAISLDQLPGQLRSIHPTNYGAVRGYSVCPTFIGSPCLVQVRSQ</sequence>
<comment type="caution">
    <text evidence="1">The sequence shown here is derived from an EMBL/GenBank/DDBJ whole genome shotgun (WGS) entry which is preliminary data.</text>
</comment>